<dbReference type="PROSITE" id="PS50077">
    <property type="entry name" value="HEAT_REPEAT"/>
    <property type="match status" value="9"/>
</dbReference>
<dbReference type="InterPro" id="IPR054573">
    <property type="entry name" value="PP2A/SF3B1-like_HEAT"/>
</dbReference>
<evidence type="ECO:0000259" key="4">
    <source>
        <dbReference type="Pfam" id="PF22646"/>
    </source>
</evidence>
<accession>A0ABR0VJ85</accession>
<evidence type="ECO:0000256" key="3">
    <source>
        <dbReference type="PROSITE-ProRule" id="PRU00103"/>
    </source>
</evidence>
<dbReference type="InterPro" id="IPR000357">
    <property type="entry name" value="HEAT"/>
</dbReference>
<dbReference type="Pfam" id="PF22646">
    <property type="entry name" value="PPP2R1A-like_HEAT"/>
    <property type="match status" value="1"/>
</dbReference>
<organism evidence="5 6">
    <name type="scientific">Rehmannia glutinosa</name>
    <name type="common">Chinese foxglove</name>
    <dbReference type="NCBI Taxonomy" id="99300"/>
    <lineage>
        <taxon>Eukaryota</taxon>
        <taxon>Viridiplantae</taxon>
        <taxon>Streptophyta</taxon>
        <taxon>Embryophyta</taxon>
        <taxon>Tracheophyta</taxon>
        <taxon>Spermatophyta</taxon>
        <taxon>Magnoliopsida</taxon>
        <taxon>eudicotyledons</taxon>
        <taxon>Gunneridae</taxon>
        <taxon>Pentapetalae</taxon>
        <taxon>asterids</taxon>
        <taxon>lamiids</taxon>
        <taxon>Lamiales</taxon>
        <taxon>Orobanchaceae</taxon>
        <taxon>Rehmannieae</taxon>
        <taxon>Rehmannia</taxon>
    </lineage>
</organism>
<dbReference type="InterPro" id="IPR011989">
    <property type="entry name" value="ARM-like"/>
</dbReference>
<gene>
    <name evidence="5" type="ORF">DH2020_032405</name>
</gene>
<keyword evidence="6" id="KW-1185">Reference proteome</keyword>
<keyword evidence="1" id="KW-0677">Repeat</keyword>
<feature type="repeat" description="HEAT" evidence="3">
    <location>
        <begin position="589"/>
        <end position="627"/>
    </location>
</feature>
<feature type="repeat" description="HEAT" evidence="3">
    <location>
        <begin position="428"/>
        <end position="466"/>
    </location>
</feature>
<feature type="repeat" description="HEAT" evidence="3">
    <location>
        <begin position="272"/>
        <end position="310"/>
    </location>
</feature>
<feature type="repeat" description="HEAT" evidence="3">
    <location>
        <begin position="350"/>
        <end position="388"/>
    </location>
</feature>
<dbReference type="InterPro" id="IPR021133">
    <property type="entry name" value="HEAT_type_2"/>
</dbReference>
<name>A0ABR0VJ85_REHGL</name>
<evidence type="ECO:0000256" key="2">
    <source>
        <dbReference type="ARBA" id="ARBA00038332"/>
    </source>
</evidence>
<feature type="repeat" description="HEAT" evidence="3">
    <location>
        <begin position="233"/>
        <end position="271"/>
    </location>
</feature>
<proteinExistence type="inferred from homology"/>
<feature type="repeat" description="HEAT" evidence="3">
    <location>
        <begin position="10"/>
        <end position="48"/>
    </location>
</feature>
<dbReference type="EMBL" id="JABTTQ020001205">
    <property type="protein sequence ID" value="KAK6133855.1"/>
    <property type="molecule type" value="Genomic_DNA"/>
</dbReference>
<dbReference type="PANTHER" id="PTHR10648:SF36">
    <property type="entry name" value="SERINE_THREONINE-PROTEIN PHOSPHATASE 2A 65 KDA REGULATORY SUBUNIT A BETA ISOFORM-RELATED"/>
    <property type="match status" value="1"/>
</dbReference>
<dbReference type="Gene3D" id="1.25.10.10">
    <property type="entry name" value="Leucine-rich Repeat Variant"/>
    <property type="match status" value="1"/>
</dbReference>
<comment type="caution">
    <text evidence="5">The sequence shown here is derived from an EMBL/GenBank/DDBJ whole genome shotgun (WGS) entry which is preliminary data.</text>
</comment>
<dbReference type="PANTHER" id="PTHR10648">
    <property type="entry name" value="SERINE/THREONINE-PROTEIN PHOSPHATASE PP2A 65 KDA REGULATORY SUBUNIT"/>
    <property type="match status" value="1"/>
</dbReference>
<dbReference type="Pfam" id="PF02985">
    <property type="entry name" value="HEAT"/>
    <property type="match status" value="3"/>
</dbReference>
<feature type="repeat" description="HEAT" evidence="3">
    <location>
        <begin position="389"/>
        <end position="427"/>
    </location>
</feature>
<evidence type="ECO:0000313" key="6">
    <source>
        <dbReference type="Proteomes" id="UP001318860"/>
    </source>
</evidence>
<dbReference type="InterPro" id="IPR051023">
    <property type="entry name" value="PP2A_Regulatory_Subunit_A"/>
</dbReference>
<feature type="domain" description="Phosphatase PP2A regulatory subunit A/Splicing factor 3B subunit 1-like HEAT repeat" evidence="4">
    <location>
        <begin position="267"/>
        <end position="342"/>
    </location>
</feature>
<dbReference type="Proteomes" id="UP001318860">
    <property type="component" value="Unassembled WGS sequence"/>
</dbReference>
<feature type="repeat" description="HEAT" evidence="3">
    <location>
        <begin position="311"/>
        <end position="349"/>
    </location>
</feature>
<sequence length="661" mass="74090">MSMVDEPLYPIAILIDELKNDDIQLRLNSIRRLSTIARALGEERTRKELIPFLSENNDDDDEVLLAMAEELGVFIPYVGGVEHAHVLLPPLETLCTVEETCVRDKAVESLCRIGSQMRESDLVDWFIPLVKRLAAGEWFTARVSACGLFHIAYPSAPDMLKTELRSIYSQLCQDDMPMVRRAAATSLGNLLPLWKLLISKLTSCPCLRILPRMDSLRLLAVEGCAAFGKLLEPQDCVVHILSDKSWRVRYMVANQLYELCEAVGPEPTRTDLVPAYVRLLRDNEAEVRIAAAGKVTKFCRILNPELAIQHILPCVKELSSDSSQHVRSALASVIMGMAPVLGKDATIEQLLPIFLSLLKDEFPDVRLNIISKLDQVNQVIGIDLLSQSLLPAIVELAEDRHWRVRLAIIEYIPLLASQLGVGFFDDKLGALCMQWLQDKVYSIRDAAANNLKRLAEEFGPEWAMQHIVPQVCGRVSENTAVLIVLRFANASRSFWTPMIDYEKTNVCIEREERVRKAEGVKVSSSGWFSSLCNKEQNSLRSIDMVYLTTSLGPVLDMINNPHYLYRMTVLRAISLLAPVMGSEITCSKLLPVIVTASKDRVPNIKFNVAKVLQSMIPIVDQSVVEKTIRPSLVELAEDPDVDVRFFANQALQSIDHVMMSS</sequence>
<evidence type="ECO:0000313" key="5">
    <source>
        <dbReference type="EMBL" id="KAK6133855.1"/>
    </source>
</evidence>
<dbReference type="SUPFAM" id="SSF48371">
    <property type="entry name" value="ARM repeat"/>
    <property type="match status" value="1"/>
</dbReference>
<protein>
    <recommendedName>
        <fullName evidence="4">Phosphatase PP2A regulatory subunit A/Splicing factor 3B subunit 1-like HEAT repeat domain-containing protein</fullName>
    </recommendedName>
</protein>
<feature type="repeat" description="HEAT" evidence="3">
    <location>
        <begin position="628"/>
        <end position="661"/>
    </location>
</feature>
<comment type="similarity">
    <text evidence="2">Belongs to the phosphatase 2A regulatory subunit A family.</text>
</comment>
<dbReference type="InterPro" id="IPR016024">
    <property type="entry name" value="ARM-type_fold"/>
</dbReference>
<evidence type="ECO:0000256" key="1">
    <source>
        <dbReference type="ARBA" id="ARBA00022737"/>
    </source>
</evidence>
<reference evidence="5 6" key="1">
    <citation type="journal article" date="2021" name="Comput. Struct. Biotechnol. J.">
        <title>De novo genome assembly of the potent medicinal plant Rehmannia glutinosa using nanopore technology.</title>
        <authorList>
            <person name="Ma L."/>
            <person name="Dong C."/>
            <person name="Song C."/>
            <person name="Wang X."/>
            <person name="Zheng X."/>
            <person name="Niu Y."/>
            <person name="Chen S."/>
            <person name="Feng W."/>
        </authorList>
    </citation>
    <scope>NUCLEOTIDE SEQUENCE [LARGE SCALE GENOMIC DNA]</scope>
    <source>
        <strain evidence="5">DH-2019</strain>
    </source>
</reference>